<dbReference type="Proteomes" id="UP000245783">
    <property type="component" value="Unassembled WGS sequence"/>
</dbReference>
<sequence>MPNKPWSVSAHASCLEHSSTHALLSSTSAPSFHASRPQSGMIHRARSHDLCRRLNSKSLDCAAQVTSTHVTT</sequence>
<keyword evidence="2" id="KW-1185">Reference proteome</keyword>
<reference evidence="1 2" key="1">
    <citation type="journal article" date="2018" name="Mol. Biol. Evol.">
        <title>Broad Genomic Sampling Reveals a Smut Pathogenic Ancestry of the Fungal Clade Ustilaginomycotina.</title>
        <authorList>
            <person name="Kijpornyongpan T."/>
            <person name="Mondo S.J."/>
            <person name="Barry K."/>
            <person name="Sandor L."/>
            <person name="Lee J."/>
            <person name="Lipzen A."/>
            <person name="Pangilinan J."/>
            <person name="LaButti K."/>
            <person name="Hainaut M."/>
            <person name="Henrissat B."/>
            <person name="Grigoriev I.V."/>
            <person name="Spatafora J.W."/>
            <person name="Aime M.C."/>
        </authorList>
    </citation>
    <scope>NUCLEOTIDE SEQUENCE [LARGE SCALE GENOMIC DNA]</scope>
    <source>
        <strain evidence="1 2">MCA 4658</strain>
    </source>
</reference>
<accession>A0A316VW00</accession>
<dbReference type="AlphaFoldDB" id="A0A316VW00"/>
<dbReference type="InParanoid" id="A0A316VW00"/>
<protein>
    <submittedName>
        <fullName evidence="1">Uncharacterized protein</fullName>
    </submittedName>
</protein>
<proteinExistence type="predicted"/>
<dbReference type="EMBL" id="KZ819390">
    <property type="protein sequence ID" value="PWN41622.1"/>
    <property type="molecule type" value="Genomic_DNA"/>
</dbReference>
<dbReference type="RefSeq" id="XP_025368782.1">
    <property type="nucleotide sequence ID" value="XM_025510608.1"/>
</dbReference>
<evidence type="ECO:0000313" key="2">
    <source>
        <dbReference type="Proteomes" id="UP000245783"/>
    </source>
</evidence>
<gene>
    <name evidence="1" type="ORF">IE81DRAFT_169328</name>
</gene>
<name>A0A316VW00_9BASI</name>
<dbReference type="GeneID" id="37032478"/>
<organism evidence="1 2">
    <name type="scientific">Ceraceosorus guamensis</name>
    <dbReference type="NCBI Taxonomy" id="1522189"/>
    <lineage>
        <taxon>Eukaryota</taxon>
        <taxon>Fungi</taxon>
        <taxon>Dikarya</taxon>
        <taxon>Basidiomycota</taxon>
        <taxon>Ustilaginomycotina</taxon>
        <taxon>Exobasidiomycetes</taxon>
        <taxon>Ceraceosorales</taxon>
        <taxon>Ceraceosoraceae</taxon>
        <taxon>Ceraceosorus</taxon>
    </lineage>
</organism>
<evidence type="ECO:0000313" key="1">
    <source>
        <dbReference type="EMBL" id="PWN41622.1"/>
    </source>
</evidence>